<dbReference type="Pfam" id="PF03171">
    <property type="entry name" value="2OG-FeII_Oxy"/>
    <property type="match status" value="1"/>
</dbReference>
<evidence type="ECO:0000313" key="13">
    <source>
        <dbReference type="Proteomes" id="UP001237642"/>
    </source>
</evidence>
<keyword evidence="6 10" id="KW-0408">Iron</keyword>
<evidence type="ECO:0000256" key="10">
    <source>
        <dbReference type="RuleBase" id="RU003682"/>
    </source>
</evidence>
<accession>A0AAD8H6K4</accession>
<gene>
    <name evidence="12" type="ORF">POM88_045785</name>
</gene>
<keyword evidence="5 10" id="KW-0560">Oxidoreductase</keyword>
<evidence type="ECO:0000313" key="12">
    <source>
        <dbReference type="EMBL" id="KAK1361311.1"/>
    </source>
</evidence>
<organism evidence="12 13">
    <name type="scientific">Heracleum sosnowskyi</name>
    <dbReference type="NCBI Taxonomy" id="360622"/>
    <lineage>
        <taxon>Eukaryota</taxon>
        <taxon>Viridiplantae</taxon>
        <taxon>Streptophyta</taxon>
        <taxon>Embryophyta</taxon>
        <taxon>Tracheophyta</taxon>
        <taxon>Spermatophyta</taxon>
        <taxon>Magnoliopsida</taxon>
        <taxon>eudicotyledons</taxon>
        <taxon>Gunneridae</taxon>
        <taxon>Pentapetalae</taxon>
        <taxon>asterids</taxon>
        <taxon>campanulids</taxon>
        <taxon>Apiales</taxon>
        <taxon>Apiaceae</taxon>
        <taxon>Apioideae</taxon>
        <taxon>apioid superclade</taxon>
        <taxon>Tordylieae</taxon>
        <taxon>Tordyliinae</taxon>
        <taxon>Heracleum</taxon>
    </lineage>
</organism>
<evidence type="ECO:0000256" key="5">
    <source>
        <dbReference type="ARBA" id="ARBA00023002"/>
    </source>
</evidence>
<evidence type="ECO:0000256" key="4">
    <source>
        <dbReference type="ARBA" id="ARBA00022896"/>
    </source>
</evidence>
<evidence type="ECO:0000256" key="6">
    <source>
        <dbReference type="ARBA" id="ARBA00023004"/>
    </source>
</evidence>
<reference evidence="12" key="2">
    <citation type="submission" date="2023-05" db="EMBL/GenBank/DDBJ databases">
        <authorList>
            <person name="Schelkunov M.I."/>
        </authorList>
    </citation>
    <scope>NUCLEOTIDE SEQUENCE</scope>
    <source>
        <strain evidence="12">Hsosn_3</strain>
        <tissue evidence="12">Leaf</tissue>
    </source>
</reference>
<proteinExistence type="inferred from homology"/>
<comment type="caution">
    <text evidence="12">The sequence shown here is derived from an EMBL/GenBank/DDBJ whole genome shotgun (WGS) entry which is preliminary data.</text>
</comment>
<reference evidence="12" key="1">
    <citation type="submission" date="2023-02" db="EMBL/GenBank/DDBJ databases">
        <title>Genome of toxic invasive species Heracleum sosnowskyi carries increased number of genes despite the absence of recent whole-genome duplications.</title>
        <authorList>
            <person name="Schelkunov M."/>
            <person name="Shtratnikova V."/>
            <person name="Makarenko M."/>
            <person name="Klepikova A."/>
            <person name="Omelchenko D."/>
            <person name="Novikova G."/>
            <person name="Obukhova E."/>
            <person name="Bogdanov V."/>
            <person name="Penin A."/>
            <person name="Logacheva M."/>
        </authorList>
    </citation>
    <scope>NUCLEOTIDE SEQUENCE</scope>
    <source>
        <strain evidence="12">Hsosn_3</strain>
        <tissue evidence="12">Leaf</tissue>
    </source>
</reference>
<dbReference type="GO" id="GO:0046872">
    <property type="term" value="F:metal ion binding"/>
    <property type="evidence" value="ECO:0007669"/>
    <property type="project" value="UniProtKB-KW"/>
</dbReference>
<comment type="similarity">
    <text evidence="1 10">Belongs to the iron/ascorbate-dependent oxidoreductase family.</text>
</comment>
<dbReference type="Proteomes" id="UP001237642">
    <property type="component" value="Unassembled WGS sequence"/>
</dbReference>
<dbReference type="FunFam" id="2.60.120.330:FF:000010">
    <property type="entry name" value="1-aminocyclopropane-1-carboxylate oxidase 1"/>
    <property type="match status" value="1"/>
</dbReference>
<keyword evidence="2" id="KW-0266">Ethylene biosynthesis</keyword>
<dbReference type="InterPro" id="IPR026992">
    <property type="entry name" value="DIOX_N"/>
</dbReference>
<dbReference type="GO" id="GO:0009815">
    <property type="term" value="F:1-aminocyclopropane-1-carboxylate oxidase activity"/>
    <property type="evidence" value="ECO:0007669"/>
    <property type="project" value="UniProtKB-EC"/>
</dbReference>
<dbReference type="InterPro" id="IPR044861">
    <property type="entry name" value="IPNS-like_FE2OG_OXY"/>
</dbReference>
<dbReference type="InterPro" id="IPR005123">
    <property type="entry name" value="Oxoglu/Fe-dep_dioxygenase_dom"/>
</dbReference>
<protein>
    <recommendedName>
        <fullName evidence="8">aminocyclopropanecarboxylate oxidase</fullName>
        <ecNumber evidence="8">1.14.17.4</ecNumber>
    </recommendedName>
</protein>
<evidence type="ECO:0000256" key="2">
    <source>
        <dbReference type="ARBA" id="ARBA00022666"/>
    </source>
</evidence>
<dbReference type="PROSITE" id="PS51471">
    <property type="entry name" value="FE2OG_OXY"/>
    <property type="match status" value="1"/>
</dbReference>
<dbReference type="EC" id="1.14.17.4" evidence="8"/>
<evidence type="ECO:0000256" key="8">
    <source>
        <dbReference type="ARBA" id="ARBA00039090"/>
    </source>
</evidence>
<evidence type="ECO:0000259" key="11">
    <source>
        <dbReference type="PROSITE" id="PS51471"/>
    </source>
</evidence>
<comment type="catalytic activity">
    <reaction evidence="9">
        <text>1-aminocyclopropane-1-carboxylate + L-ascorbate + O2 = ethene + L-dehydroascorbate + hydrogen cyanide + CO2 + 2 H2O</text>
        <dbReference type="Rhea" id="RHEA:23640"/>
        <dbReference type="ChEBI" id="CHEBI:15377"/>
        <dbReference type="ChEBI" id="CHEBI:15379"/>
        <dbReference type="ChEBI" id="CHEBI:16526"/>
        <dbReference type="ChEBI" id="CHEBI:18153"/>
        <dbReference type="ChEBI" id="CHEBI:18407"/>
        <dbReference type="ChEBI" id="CHEBI:38290"/>
        <dbReference type="ChEBI" id="CHEBI:58360"/>
        <dbReference type="ChEBI" id="CHEBI:58539"/>
        <dbReference type="EC" id="1.14.17.4"/>
    </reaction>
</comment>
<evidence type="ECO:0000256" key="9">
    <source>
        <dbReference type="ARBA" id="ARBA00050579"/>
    </source>
</evidence>
<dbReference type="GO" id="GO:0009693">
    <property type="term" value="P:ethylene biosynthetic process"/>
    <property type="evidence" value="ECO:0007669"/>
    <property type="project" value="UniProtKB-KW"/>
</dbReference>
<dbReference type="InterPro" id="IPR027443">
    <property type="entry name" value="IPNS-like_sf"/>
</dbReference>
<dbReference type="GO" id="GO:0031418">
    <property type="term" value="F:L-ascorbic acid binding"/>
    <property type="evidence" value="ECO:0007669"/>
    <property type="project" value="UniProtKB-KW"/>
</dbReference>
<evidence type="ECO:0000256" key="3">
    <source>
        <dbReference type="ARBA" id="ARBA00022723"/>
    </source>
</evidence>
<keyword evidence="13" id="KW-1185">Reference proteome</keyword>
<sequence>MAIPVIDFSKLDGEERANVMAQLHNGCEEWGFFQLVNHGIPEELLERVKKVSSECYKLEREEKFKTSTPVKLLNELFENKSQNKIENVDWEDVFLLSDDAIESEWPSETPEFRETMTEYRGELKKLAVKVMEVMDENLGLPKGCIRQAFNGGEDGDNNAFFGTKVSHYPPCPQPEMVNGLRAHTDAGGVILLFQDDQVNGLQILKDGQWIDVQPIKNSIVINTGDQIEVLSNGKYKSVWHRVLALPTGNRRSIASFYNPSYKATIAPAQQLVESKQEYPKFVFGDYMSVYAQQKFLPKEPRFQAVQAK</sequence>
<name>A0AAD8H6K4_9APIA</name>
<evidence type="ECO:0000256" key="7">
    <source>
        <dbReference type="ARBA" id="ARBA00037892"/>
    </source>
</evidence>
<feature type="domain" description="Fe2OG dioxygenase" evidence="11">
    <location>
        <begin position="156"/>
        <end position="259"/>
    </location>
</feature>
<keyword evidence="3 10" id="KW-0479">Metal-binding</keyword>
<dbReference type="AlphaFoldDB" id="A0AAD8H6K4"/>
<dbReference type="InterPro" id="IPR050295">
    <property type="entry name" value="Plant_2OG-oxidoreductases"/>
</dbReference>
<keyword evidence="4" id="KW-0847">Vitamin C</keyword>
<dbReference type="Gene3D" id="2.60.120.330">
    <property type="entry name" value="B-lactam Antibiotic, Isopenicillin N Synthase, Chain"/>
    <property type="match status" value="1"/>
</dbReference>
<comment type="pathway">
    <text evidence="7">Alkene biosynthesis; ethylene biosynthesis via S-adenosyl-L-methionine; ethylene from S-adenosyl-L-methionine: step 2/2.</text>
</comment>
<evidence type="ECO:0000256" key="1">
    <source>
        <dbReference type="ARBA" id="ARBA00008056"/>
    </source>
</evidence>
<dbReference type="EMBL" id="JAUIZM010000010">
    <property type="protein sequence ID" value="KAK1361311.1"/>
    <property type="molecule type" value="Genomic_DNA"/>
</dbReference>
<dbReference type="Pfam" id="PF14226">
    <property type="entry name" value="DIOX_N"/>
    <property type="match status" value="1"/>
</dbReference>
<dbReference type="PANTHER" id="PTHR47991">
    <property type="entry name" value="OXOGLUTARATE/IRON-DEPENDENT DIOXYGENASE"/>
    <property type="match status" value="1"/>
</dbReference>
<dbReference type="SUPFAM" id="SSF51197">
    <property type="entry name" value="Clavaminate synthase-like"/>
    <property type="match status" value="1"/>
</dbReference>